<feature type="transmembrane region" description="Helical" evidence="13">
    <location>
        <begin position="52"/>
        <end position="69"/>
    </location>
</feature>
<evidence type="ECO:0000256" key="12">
    <source>
        <dbReference type="ARBA" id="ARBA00037975"/>
    </source>
</evidence>
<feature type="domain" description="Cytochrome b561 bacterial/Ni-hydrogenase" evidence="14">
    <location>
        <begin position="13"/>
        <end position="176"/>
    </location>
</feature>
<evidence type="ECO:0000256" key="10">
    <source>
        <dbReference type="ARBA" id="ARBA00023004"/>
    </source>
</evidence>
<keyword evidence="5" id="KW-0349">Heme</keyword>
<evidence type="ECO:0000259" key="14">
    <source>
        <dbReference type="Pfam" id="PF01292"/>
    </source>
</evidence>
<evidence type="ECO:0000256" key="1">
    <source>
        <dbReference type="ARBA" id="ARBA00001970"/>
    </source>
</evidence>
<dbReference type="Pfam" id="PF01292">
    <property type="entry name" value="Ni_hydr_CYTB"/>
    <property type="match status" value="1"/>
</dbReference>
<gene>
    <name evidence="15" type="ORF">ACFFHW_16530</name>
</gene>
<keyword evidence="11 13" id="KW-0472">Membrane</keyword>
<dbReference type="SUPFAM" id="SSF81342">
    <property type="entry name" value="Transmembrane di-heme cytochromes"/>
    <property type="match status" value="1"/>
</dbReference>
<dbReference type="InterPro" id="IPR016174">
    <property type="entry name" value="Di-haem_cyt_TM"/>
</dbReference>
<comment type="caution">
    <text evidence="15">The sequence shown here is derived from an EMBL/GenBank/DDBJ whole genome shotgun (WGS) entry which is preliminary data.</text>
</comment>
<keyword evidence="10" id="KW-0408">Iron</keyword>
<evidence type="ECO:0000256" key="3">
    <source>
        <dbReference type="ARBA" id="ARBA00022448"/>
    </source>
</evidence>
<dbReference type="Proteomes" id="UP001589814">
    <property type="component" value="Unassembled WGS sequence"/>
</dbReference>
<evidence type="ECO:0000256" key="5">
    <source>
        <dbReference type="ARBA" id="ARBA00022617"/>
    </source>
</evidence>
<keyword evidence="7" id="KW-0479">Metal-binding</keyword>
<feature type="transmembrane region" description="Helical" evidence="13">
    <location>
        <begin position="143"/>
        <end position="165"/>
    </location>
</feature>
<evidence type="ECO:0000256" key="8">
    <source>
        <dbReference type="ARBA" id="ARBA00022982"/>
    </source>
</evidence>
<dbReference type="PANTHER" id="PTHR30529">
    <property type="entry name" value="CYTOCHROME B561"/>
    <property type="match status" value="1"/>
</dbReference>
<comment type="similarity">
    <text evidence="12">Belongs to the cytochrome b561 family.</text>
</comment>
<evidence type="ECO:0000313" key="15">
    <source>
        <dbReference type="EMBL" id="MFC0269575.1"/>
    </source>
</evidence>
<dbReference type="PANTHER" id="PTHR30529:SF1">
    <property type="entry name" value="CYTOCHROME B561 HOMOLOG 2"/>
    <property type="match status" value="1"/>
</dbReference>
<keyword evidence="6 13" id="KW-0812">Transmembrane</keyword>
<evidence type="ECO:0000256" key="9">
    <source>
        <dbReference type="ARBA" id="ARBA00022989"/>
    </source>
</evidence>
<evidence type="ECO:0000256" key="13">
    <source>
        <dbReference type="SAM" id="Phobius"/>
    </source>
</evidence>
<keyword evidence="3" id="KW-0813">Transport</keyword>
<keyword evidence="8" id="KW-0249">Electron transport</keyword>
<feature type="transmembrane region" description="Helical" evidence="13">
    <location>
        <begin position="20"/>
        <end position="40"/>
    </location>
</feature>
<keyword evidence="16" id="KW-1185">Reference proteome</keyword>
<evidence type="ECO:0000313" key="16">
    <source>
        <dbReference type="Proteomes" id="UP001589814"/>
    </source>
</evidence>
<dbReference type="InterPro" id="IPR052168">
    <property type="entry name" value="Cytochrome_b561_oxidase"/>
</dbReference>
<reference evidence="15 16" key="1">
    <citation type="submission" date="2024-09" db="EMBL/GenBank/DDBJ databases">
        <authorList>
            <person name="Sun Q."/>
            <person name="Mori K."/>
        </authorList>
    </citation>
    <scope>NUCLEOTIDE SEQUENCE [LARGE SCALE GENOMIC DNA]</scope>
    <source>
        <strain evidence="15 16">CCM 7415</strain>
    </source>
</reference>
<keyword evidence="9 13" id="KW-1133">Transmembrane helix</keyword>
<name>A0ABV6G7Q6_9GAMM</name>
<proteinExistence type="inferred from homology"/>
<protein>
    <submittedName>
        <fullName evidence="15">Cytochrome b</fullName>
    </submittedName>
</protein>
<evidence type="ECO:0000256" key="4">
    <source>
        <dbReference type="ARBA" id="ARBA00022475"/>
    </source>
</evidence>
<accession>A0ABV6G7Q6</accession>
<evidence type="ECO:0000256" key="11">
    <source>
        <dbReference type="ARBA" id="ARBA00023136"/>
    </source>
</evidence>
<keyword evidence="4" id="KW-1003">Cell membrane</keyword>
<comment type="subcellular location">
    <subcellularLocation>
        <location evidence="2">Cell membrane</location>
        <topology evidence="2">Multi-pass membrane protein</topology>
    </subcellularLocation>
</comment>
<feature type="transmembrane region" description="Helical" evidence="13">
    <location>
        <begin position="90"/>
        <end position="109"/>
    </location>
</feature>
<evidence type="ECO:0000256" key="6">
    <source>
        <dbReference type="ARBA" id="ARBA00022692"/>
    </source>
</evidence>
<dbReference type="RefSeq" id="WP_019951211.1">
    <property type="nucleotide sequence ID" value="NZ_JBHLVX010000060.1"/>
</dbReference>
<sequence>MAPLEWRDTRHYYGRITRSLHWLIAVLLAWQFIGMGLSGLPGTGLVASTHKSMGVTLLVLIVLRALWGLSQLSHRPPHSGAERLIGLGHLFLYALMLVVPALGVAMIWGSGRSLSVWGVELFGAASGARAGGLAGAAHEGHELLAWTLGVLILGHIALALLWHGLVRRDGTLSRMAGPPR</sequence>
<evidence type="ECO:0000256" key="7">
    <source>
        <dbReference type="ARBA" id="ARBA00022723"/>
    </source>
</evidence>
<organism evidence="15 16">
    <name type="scientific">Kushneria aurantia</name>
    <dbReference type="NCBI Taxonomy" id="504092"/>
    <lineage>
        <taxon>Bacteria</taxon>
        <taxon>Pseudomonadati</taxon>
        <taxon>Pseudomonadota</taxon>
        <taxon>Gammaproteobacteria</taxon>
        <taxon>Oceanospirillales</taxon>
        <taxon>Halomonadaceae</taxon>
        <taxon>Kushneria</taxon>
    </lineage>
</organism>
<dbReference type="EMBL" id="JBHLVX010000060">
    <property type="protein sequence ID" value="MFC0269575.1"/>
    <property type="molecule type" value="Genomic_DNA"/>
</dbReference>
<dbReference type="InterPro" id="IPR011577">
    <property type="entry name" value="Cyt_b561_bac/Ni-Hgenase"/>
</dbReference>
<evidence type="ECO:0000256" key="2">
    <source>
        <dbReference type="ARBA" id="ARBA00004651"/>
    </source>
</evidence>
<comment type="cofactor">
    <cofactor evidence="1">
        <name>heme b</name>
        <dbReference type="ChEBI" id="CHEBI:60344"/>
    </cofactor>
</comment>